<dbReference type="InterPro" id="IPR045851">
    <property type="entry name" value="AMP-bd_C_sf"/>
</dbReference>
<dbReference type="Gene3D" id="3.40.50.12780">
    <property type="entry name" value="N-terminal domain of ligase-like"/>
    <property type="match status" value="1"/>
</dbReference>
<dbReference type="SUPFAM" id="SSF56801">
    <property type="entry name" value="Acetyl-CoA synthetase-like"/>
    <property type="match status" value="1"/>
</dbReference>
<dbReference type="Pfam" id="PF00501">
    <property type="entry name" value="AMP-binding"/>
    <property type="match status" value="1"/>
</dbReference>
<dbReference type="InterPro" id="IPR042099">
    <property type="entry name" value="ANL_N_sf"/>
</dbReference>
<dbReference type="Proteomes" id="UP001604282">
    <property type="component" value="Unassembled WGS sequence"/>
</dbReference>
<protein>
    <submittedName>
        <fullName evidence="3">AMP-binding protein</fullName>
    </submittedName>
</protein>
<dbReference type="Pfam" id="PF13193">
    <property type="entry name" value="AMP-binding_C"/>
    <property type="match status" value="1"/>
</dbReference>
<evidence type="ECO:0000313" key="3">
    <source>
        <dbReference type="EMBL" id="MFG3192950.1"/>
    </source>
</evidence>
<organism evidence="3 4">
    <name type="scientific">Streptomyces omiyaensis</name>
    <dbReference type="NCBI Taxonomy" id="68247"/>
    <lineage>
        <taxon>Bacteria</taxon>
        <taxon>Bacillati</taxon>
        <taxon>Actinomycetota</taxon>
        <taxon>Actinomycetes</taxon>
        <taxon>Kitasatosporales</taxon>
        <taxon>Streptomycetaceae</taxon>
        <taxon>Streptomyces</taxon>
    </lineage>
</organism>
<accession>A0ABW7C2W5</accession>
<comment type="caution">
    <text evidence="3">The sequence shown here is derived from an EMBL/GenBank/DDBJ whole genome shotgun (WGS) entry which is preliminary data.</text>
</comment>
<gene>
    <name evidence="3" type="ORF">ACGFYS_28870</name>
</gene>
<evidence type="ECO:0000259" key="2">
    <source>
        <dbReference type="Pfam" id="PF13193"/>
    </source>
</evidence>
<proteinExistence type="predicted"/>
<dbReference type="Gene3D" id="3.30.300.30">
    <property type="match status" value="1"/>
</dbReference>
<sequence>MSPRCAGFRLTGGLDLAALRRAWDTTVSTRPGDAVTAEPLRFTDLTAVAVDDVDALASALCGRWATEAPAARENRSAPVAAAGPHARLHAARIAPADVLLFVAVDGALDEAHVSRLLDTLSAAYAHERHGAPAPSPAPAATPRETAAREAVARTLRTRTHRYEGASLPFVWDGELARRVARVAAEQSASPTGVLLAALRALLLRHGGHAGDGTLRALLGFEPHPLRGDRDLPQLDAVFADRSAAPVVDRVAGLRARPVVPDRVVLPTGLVLVVDAVDDSADGEAPRLSGRLEYRTALYDPDSAANLLDGLRTLLGAALDAPDTPVNTLPPLLPAAALIERYAALPMFRPVGHTEPLPLQVAAHAVTDAPAIVQDGRTTGYAALDAAARDVARRLAAAGVAAGDAVVVRMPAGPLRIAALLGVLAHGATLCWLAPGPAGERGRSVLTALRPACVVVEGDGPDDLLDWYHAEFGGRVVDVTADAAVTSVTPAPAVTPGDTAYVAFTSGSTGRPKGIPQTHAALTQFTGWLGTRFAMGPGARVAQWVSPEHDPALAEVGATLAAGGTLYVVPDEVRVNPDLLVPWLAEHRITHLQTVPSFARDLLDVIARTGAGPRLDAFGHLLLMGEAVPPELLGGLAEELPALRVFNLYGPTEVVAATWHEVTGLTEGPVPIGRAIPGRQLLVLDENDLTCPVGVTGSIVVRSPYVTSGYLGSADRAPFRPVEWLDTPGAEGGWYRTGDLGRRLPDGTLEYRGREDFQVKLAGNRVELTEIEGSLASHASVLECAVVPVAEPVSGLVHGLDVHVVPRRDADGRSLGAASEWRAHLRGHFGPLTLPATFHEAPGRLPRNAAGKVDRSRLRAATAAV</sequence>
<dbReference type="RefSeq" id="WP_392017145.1">
    <property type="nucleotide sequence ID" value="NZ_JBIBSS010000045.1"/>
</dbReference>
<dbReference type="Gene3D" id="3.30.559.30">
    <property type="entry name" value="Nonribosomal peptide synthetase, condensation domain"/>
    <property type="match status" value="2"/>
</dbReference>
<dbReference type="PANTHER" id="PTHR45527:SF1">
    <property type="entry name" value="FATTY ACID SYNTHASE"/>
    <property type="match status" value="1"/>
</dbReference>
<evidence type="ECO:0000259" key="1">
    <source>
        <dbReference type="Pfam" id="PF00501"/>
    </source>
</evidence>
<dbReference type="InterPro" id="IPR020845">
    <property type="entry name" value="AMP-binding_CS"/>
</dbReference>
<dbReference type="EMBL" id="JBICZW010000024">
    <property type="protein sequence ID" value="MFG3192950.1"/>
    <property type="molecule type" value="Genomic_DNA"/>
</dbReference>
<reference evidence="3 4" key="1">
    <citation type="submission" date="2024-10" db="EMBL/GenBank/DDBJ databases">
        <title>The Natural Products Discovery Center: Release of the First 8490 Sequenced Strains for Exploring Actinobacteria Biosynthetic Diversity.</title>
        <authorList>
            <person name="Kalkreuter E."/>
            <person name="Kautsar S.A."/>
            <person name="Yang D."/>
            <person name="Bader C.D."/>
            <person name="Teijaro C.N."/>
            <person name="Fluegel L."/>
            <person name="Davis C.M."/>
            <person name="Simpson J.R."/>
            <person name="Lauterbach L."/>
            <person name="Steele A.D."/>
            <person name="Gui C."/>
            <person name="Meng S."/>
            <person name="Li G."/>
            <person name="Viehrig K."/>
            <person name="Ye F."/>
            <person name="Su P."/>
            <person name="Kiefer A.F."/>
            <person name="Nichols A."/>
            <person name="Cepeda A.J."/>
            <person name="Yan W."/>
            <person name="Fan B."/>
            <person name="Jiang Y."/>
            <person name="Adhikari A."/>
            <person name="Zheng C.-J."/>
            <person name="Schuster L."/>
            <person name="Cowan T.M."/>
            <person name="Smanski M.J."/>
            <person name="Chevrette M.G."/>
            <person name="De Carvalho L.P.S."/>
            <person name="Shen B."/>
        </authorList>
    </citation>
    <scope>NUCLEOTIDE SEQUENCE [LARGE SCALE GENOMIC DNA]</scope>
    <source>
        <strain evidence="3 4">NPDC048229</strain>
    </source>
</reference>
<dbReference type="SUPFAM" id="SSF52777">
    <property type="entry name" value="CoA-dependent acyltransferases"/>
    <property type="match status" value="2"/>
</dbReference>
<feature type="domain" description="AMP-binding enzyme C-terminal" evidence="2">
    <location>
        <begin position="769"/>
        <end position="851"/>
    </location>
</feature>
<evidence type="ECO:0000313" key="4">
    <source>
        <dbReference type="Proteomes" id="UP001604282"/>
    </source>
</evidence>
<dbReference type="InterPro" id="IPR025110">
    <property type="entry name" value="AMP-bd_C"/>
</dbReference>
<name>A0ABW7C2W5_9ACTN</name>
<dbReference type="PANTHER" id="PTHR45527">
    <property type="entry name" value="NONRIBOSOMAL PEPTIDE SYNTHETASE"/>
    <property type="match status" value="1"/>
</dbReference>
<dbReference type="InterPro" id="IPR000873">
    <property type="entry name" value="AMP-dep_synth/lig_dom"/>
</dbReference>
<keyword evidence="4" id="KW-1185">Reference proteome</keyword>
<feature type="domain" description="AMP-dependent synthetase/ligase" evidence="1">
    <location>
        <begin position="360"/>
        <end position="710"/>
    </location>
</feature>
<dbReference type="PROSITE" id="PS00455">
    <property type="entry name" value="AMP_BINDING"/>
    <property type="match status" value="1"/>
</dbReference>